<accession>A0A1H3ITX7</accession>
<dbReference type="RefSeq" id="WP_170831308.1">
    <property type="nucleotide sequence ID" value="NZ_FNPX01000001.1"/>
</dbReference>
<comment type="function">
    <text evidence="4">Has an important function as a repair enzyme for proteins that have been inactivated by oxidation. Catalyzes the reversible oxidation-reduction of methionine sulfoxide in proteins to methionine.</text>
</comment>
<feature type="chain" id="PRO_5011541453" description="Peptide methionine sulfoxide reductase MsrA" evidence="5">
    <location>
        <begin position="20"/>
        <end position="204"/>
    </location>
</feature>
<dbReference type="GO" id="GO:0033744">
    <property type="term" value="F:L-methionine:thioredoxin-disulfide S-oxidoreductase activity"/>
    <property type="evidence" value="ECO:0007669"/>
    <property type="project" value="RHEA"/>
</dbReference>
<dbReference type="InterPro" id="IPR036509">
    <property type="entry name" value="Met_Sox_Rdtase_MsrA_sf"/>
</dbReference>
<evidence type="ECO:0000256" key="4">
    <source>
        <dbReference type="HAMAP-Rule" id="MF_01401"/>
    </source>
</evidence>
<evidence type="ECO:0000313" key="8">
    <source>
        <dbReference type="Proteomes" id="UP000198914"/>
    </source>
</evidence>
<keyword evidence="5" id="KW-0732">Signal</keyword>
<evidence type="ECO:0000256" key="2">
    <source>
        <dbReference type="ARBA" id="ARBA00047806"/>
    </source>
</evidence>
<dbReference type="NCBIfam" id="TIGR00401">
    <property type="entry name" value="msrA"/>
    <property type="match status" value="1"/>
</dbReference>
<dbReference type="Proteomes" id="UP000198914">
    <property type="component" value="Unassembled WGS sequence"/>
</dbReference>
<gene>
    <name evidence="4" type="primary">msrA</name>
    <name evidence="7" type="ORF">SAMN05444004_10199</name>
</gene>
<comment type="similarity">
    <text evidence="4">Belongs to the MsrA Met sulfoxide reductase family.</text>
</comment>
<name>A0A1H3ITX7_9RHOB</name>
<dbReference type="SUPFAM" id="SSF55068">
    <property type="entry name" value="Peptide methionine sulfoxide reductase"/>
    <property type="match status" value="1"/>
</dbReference>
<sequence length="204" mass="22122">MKYLSIAAALTMLALPAHADTALVAGGCFWCVEADFESVEGVGDVVSGFTGGTTTTPQYRASGDHIEAVRIPFDESAISYAEILDLYFRSIDPLDAGGQFCDRGLEYTTAIWVDGPEQRATAEAAKARAEAELGQQIVTPILNADTFYPVGDYHQDYYKSDDRLAFSSVGIAVPKREAYKRYRAGCGRDARVRAIWGDAAPFAK</sequence>
<comment type="catalytic activity">
    <reaction evidence="3 4">
        <text>[thioredoxin]-disulfide + L-methionine + H2O = L-methionine (S)-S-oxide + [thioredoxin]-dithiol</text>
        <dbReference type="Rhea" id="RHEA:19993"/>
        <dbReference type="Rhea" id="RHEA-COMP:10698"/>
        <dbReference type="Rhea" id="RHEA-COMP:10700"/>
        <dbReference type="ChEBI" id="CHEBI:15377"/>
        <dbReference type="ChEBI" id="CHEBI:29950"/>
        <dbReference type="ChEBI" id="CHEBI:50058"/>
        <dbReference type="ChEBI" id="CHEBI:57844"/>
        <dbReference type="ChEBI" id="CHEBI:58772"/>
        <dbReference type="EC" id="1.8.4.11"/>
    </reaction>
</comment>
<dbReference type="HAMAP" id="MF_01401">
    <property type="entry name" value="MsrA"/>
    <property type="match status" value="1"/>
</dbReference>
<evidence type="ECO:0000313" key="7">
    <source>
        <dbReference type="EMBL" id="SDY30795.1"/>
    </source>
</evidence>
<evidence type="ECO:0000256" key="1">
    <source>
        <dbReference type="ARBA" id="ARBA00023002"/>
    </source>
</evidence>
<dbReference type="STRING" id="1244108.SAMN05444004_10199"/>
<feature type="signal peptide" evidence="5">
    <location>
        <begin position="1"/>
        <end position="19"/>
    </location>
</feature>
<dbReference type="PANTHER" id="PTHR43774">
    <property type="entry name" value="PEPTIDE METHIONINE SULFOXIDE REDUCTASE"/>
    <property type="match status" value="1"/>
</dbReference>
<dbReference type="AlphaFoldDB" id="A0A1H3ITX7"/>
<feature type="active site" evidence="4">
    <location>
        <position position="28"/>
    </location>
</feature>
<protein>
    <recommendedName>
        <fullName evidence="4">Peptide methionine sulfoxide reductase MsrA</fullName>
        <shortName evidence="4">Protein-methionine-S-oxide reductase</shortName>
        <ecNumber evidence="4">1.8.4.11</ecNumber>
    </recommendedName>
    <alternativeName>
        <fullName evidence="4">Peptide-methionine (S)-S-oxide reductase</fullName>
        <shortName evidence="4">Peptide Met(O) reductase</shortName>
    </alternativeName>
</protein>
<dbReference type="InterPro" id="IPR002569">
    <property type="entry name" value="Met_Sox_Rdtase_MsrA_dom"/>
</dbReference>
<dbReference type="GO" id="GO:0008113">
    <property type="term" value="F:peptide-methionine (S)-S-oxide reductase activity"/>
    <property type="evidence" value="ECO:0007669"/>
    <property type="project" value="UniProtKB-UniRule"/>
</dbReference>
<comment type="catalytic activity">
    <reaction evidence="2 4">
        <text>L-methionyl-[protein] + [thioredoxin]-disulfide + H2O = L-methionyl-(S)-S-oxide-[protein] + [thioredoxin]-dithiol</text>
        <dbReference type="Rhea" id="RHEA:14217"/>
        <dbReference type="Rhea" id="RHEA-COMP:10698"/>
        <dbReference type="Rhea" id="RHEA-COMP:10700"/>
        <dbReference type="Rhea" id="RHEA-COMP:12313"/>
        <dbReference type="Rhea" id="RHEA-COMP:12315"/>
        <dbReference type="ChEBI" id="CHEBI:15377"/>
        <dbReference type="ChEBI" id="CHEBI:16044"/>
        <dbReference type="ChEBI" id="CHEBI:29950"/>
        <dbReference type="ChEBI" id="CHEBI:44120"/>
        <dbReference type="ChEBI" id="CHEBI:50058"/>
        <dbReference type="EC" id="1.8.4.11"/>
    </reaction>
</comment>
<keyword evidence="8" id="KW-1185">Reference proteome</keyword>
<feature type="domain" description="Peptide methionine sulphoxide reductase MsrA" evidence="6">
    <location>
        <begin position="22"/>
        <end position="161"/>
    </location>
</feature>
<dbReference type="EMBL" id="FNPX01000001">
    <property type="protein sequence ID" value="SDY30795.1"/>
    <property type="molecule type" value="Genomic_DNA"/>
</dbReference>
<dbReference type="Gene3D" id="3.30.1060.10">
    <property type="entry name" value="Peptide methionine sulphoxide reductase MsrA"/>
    <property type="match status" value="1"/>
</dbReference>
<evidence type="ECO:0000256" key="3">
    <source>
        <dbReference type="ARBA" id="ARBA00048782"/>
    </source>
</evidence>
<keyword evidence="1 4" id="KW-0560">Oxidoreductase</keyword>
<dbReference type="Pfam" id="PF01625">
    <property type="entry name" value="PMSR"/>
    <property type="match status" value="1"/>
</dbReference>
<dbReference type="PANTHER" id="PTHR43774:SF1">
    <property type="entry name" value="PEPTIDE METHIONINE SULFOXIDE REDUCTASE MSRA 2"/>
    <property type="match status" value="1"/>
</dbReference>
<evidence type="ECO:0000256" key="5">
    <source>
        <dbReference type="SAM" id="SignalP"/>
    </source>
</evidence>
<organism evidence="7 8">
    <name type="scientific">Jannaschia faecimaris</name>
    <dbReference type="NCBI Taxonomy" id="1244108"/>
    <lineage>
        <taxon>Bacteria</taxon>
        <taxon>Pseudomonadati</taxon>
        <taxon>Pseudomonadota</taxon>
        <taxon>Alphaproteobacteria</taxon>
        <taxon>Rhodobacterales</taxon>
        <taxon>Roseobacteraceae</taxon>
        <taxon>Jannaschia</taxon>
    </lineage>
</organism>
<reference evidence="8" key="1">
    <citation type="submission" date="2016-10" db="EMBL/GenBank/DDBJ databases">
        <authorList>
            <person name="Varghese N."/>
            <person name="Submissions S."/>
        </authorList>
    </citation>
    <scope>NUCLEOTIDE SEQUENCE [LARGE SCALE GENOMIC DNA]</scope>
    <source>
        <strain evidence="8">DSM 100420</strain>
    </source>
</reference>
<proteinExistence type="inferred from homology"/>
<dbReference type="EC" id="1.8.4.11" evidence="4"/>
<evidence type="ECO:0000259" key="6">
    <source>
        <dbReference type="Pfam" id="PF01625"/>
    </source>
</evidence>